<evidence type="ECO:0000313" key="3">
    <source>
        <dbReference type="Proteomes" id="UP001597295"/>
    </source>
</evidence>
<gene>
    <name evidence="2" type="ORF">ACFSM5_08550</name>
</gene>
<dbReference type="RefSeq" id="WP_379875903.1">
    <property type="nucleotide sequence ID" value="NZ_JBHUIP010000006.1"/>
</dbReference>
<protein>
    <submittedName>
        <fullName evidence="2">DUF6691 family protein</fullName>
    </submittedName>
</protein>
<sequence length="138" mass="14645">MKLLLSALVCGALFGSGLVISDMINPARVLGFLDLTGDWDPAMLVVMGAALIPSFLAYKLKAGLPTPLFDPRFHLPTRKNINGRLVFGAILFGIGWGLIGLCPGPALAALTTGRWDVAVFVLAMVAGFAIYRRTSDTP</sequence>
<reference evidence="3" key="1">
    <citation type="journal article" date="2019" name="Int. J. Syst. Evol. Microbiol.">
        <title>The Global Catalogue of Microorganisms (GCM) 10K type strain sequencing project: providing services to taxonomists for standard genome sequencing and annotation.</title>
        <authorList>
            <consortium name="The Broad Institute Genomics Platform"/>
            <consortium name="The Broad Institute Genome Sequencing Center for Infectious Disease"/>
            <person name="Wu L."/>
            <person name="Ma J."/>
        </authorList>
    </citation>
    <scope>NUCLEOTIDE SEQUENCE [LARGE SCALE GENOMIC DNA]</scope>
    <source>
        <strain evidence="3">CGMCC 1.19062</strain>
    </source>
</reference>
<dbReference type="Pfam" id="PF20398">
    <property type="entry name" value="DUF6691"/>
    <property type="match status" value="1"/>
</dbReference>
<keyword evidence="1" id="KW-1133">Transmembrane helix</keyword>
<keyword evidence="1" id="KW-0812">Transmembrane</keyword>
<dbReference type="Proteomes" id="UP001597295">
    <property type="component" value="Unassembled WGS sequence"/>
</dbReference>
<feature type="transmembrane region" description="Helical" evidence="1">
    <location>
        <begin position="41"/>
        <end position="60"/>
    </location>
</feature>
<evidence type="ECO:0000256" key="1">
    <source>
        <dbReference type="SAM" id="Phobius"/>
    </source>
</evidence>
<accession>A0ABW5DSW2</accession>
<keyword evidence="3" id="KW-1185">Reference proteome</keyword>
<feature type="transmembrane region" description="Helical" evidence="1">
    <location>
        <begin position="81"/>
        <end position="101"/>
    </location>
</feature>
<organism evidence="2 3">
    <name type="scientific">Lacibacterium aquatile</name>
    <dbReference type="NCBI Taxonomy" id="1168082"/>
    <lineage>
        <taxon>Bacteria</taxon>
        <taxon>Pseudomonadati</taxon>
        <taxon>Pseudomonadota</taxon>
        <taxon>Alphaproteobacteria</taxon>
        <taxon>Rhodospirillales</taxon>
        <taxon>Rhodospirillaceae</taxon>
    </lineage>
</organism>
<dbReference type="EMBL" id="JBHUIP010000006">
    <property type="protein sequence ID" value="MFD2262934.1"/>
    <property type="molecule type" value="Genomic_DNA"/>
</dbReference>
<feature type="transmembrane region" description="Helical" evidence="1">
    <location>
        <begin position="113"/>
        <end position="131"/>
    </location>
</feature>
<name>A0ABW5DSW2_9PROT</name>
<evidence type="ECO:0000313" key="2">
    <source>
        <dbReference type="EMBL" id="MFD2262934.1"/>
    </source>
</evidence>
<proteinExistence type="predicted"/>
<dbReference type="InterPro" id="IPR046513">
    <property type="entry name" value="DUF6691"/>
</dbReference>
<keyword evidence="1" id="KW-0472">Membrane</keyword>
<comment type="caution">
    <text evidence="2">The sequence shown here is derived from an EMBL/GenBank/DDBJ whole genome shotgun (WGS) entry which is preliminary data.</text>
</comment>